<keyword evidence="5 7" id="KW-1133">Transmembrane helix</keyword>
<organism evidence="8 9">
    <name type="scientific">Sneathiella litorea</name>
    <dbReference type="NCBI Taxonomy" id="2606216"/>
    <lineage>
        <taxon>Bacteria</taxon>
        <taxon>Pseudomonadati</taxon>
        <taxon>Pseudomonadota</taxon>
        <taxon>Alphaproteobacteria</taxon>
        <taxon>Sneathiellales</taxon>
        <taxon>Sneathiellaceae</taxon>
        <taxon>Sneathiella</taxon>
    </lineage>
</organism>
<comment type="similarity">
    <text evidence="2">Belongs to the UPF0718 family.</text>
</comment>
<keyword evidence="3" id="KW-1003">Cell membrane</keyword>
<reference evidence="8 9" key="1">
    <citation type="submission" date="2019-12" db="EMBL/GenBank/DDBJ databases">
        <title>Snethiella sp. nov. sp. isolated from sea sand.</title>
        <authorList>
            <person name="Kim J."/>
            <person name="Jeong S.E."/>
            <person name="Jung H.S."/>
            <person name="Jeon C.O."/>
        </authorList>
    </citation>
    <scope>NUCLEOTIDE SEQUENCE [LARGE SCALE GENOMIC DNA]</scope>
    <source>
        <strain evidence="8 9">DP05</strain>
    </source>
</reference>
<feature type="transmembrane region" description="Helical" evidence="7">
    <location>
        <begin position="17"/>
        <end position="38"/>
    </location>
</feature>
<gene>
    <name evidence="8" type="ORF">GQE98_10875</name>
</gene>
<evidence type="ECO:0000256" key="4">
    <source>
        <dbReference type="ARBA" id="ARBA00022692"/>
    </source>
</evidence>
<dbReference type="PANTHER" id="PTHR34184:SF4">
    <property type="entry name" value="UPF0718 PROTEIN YCGR"/>
    <property type="match status" value="1"/>
</dbReference>
<dbReference type="RefSeq" id="WP_161315663.1">
    <property type="nucleotide sequence ID" value="NZ_WTUW01000002.1"/>
</dbReference>
<name>A0A6L8W7P4_9PROT</name>
<feature type="transmembrane region" description="Helical" evidence="7">
    <location>
        <begin position="261"/>
        <end position="285"/>
    </location>
</feature>
<evidence type="ECO:0000256" key="7">
    <source>
        <dbReference type="SAM" id="Phobius"/>
    </source>
</evidence>
<feature type="transmembrane region" description="Helical" evidence="7">
    <location>
        <begin position="297"/>
        <end position="319"/>
    </location>
</feature>
<dbReference type="Proteomes" id="UP000476030">
    <property type="component" value="Unassembled WGS sequence"/>
</dbReference>
<dbReference type="InterPro" id="IPR052923">
    <property type="entry name" value="UPF0718"/>
</dbReference>
<feature type="transmembrane region" description="Helical" evidence="7">
    <location>
        <begin position="153"/>
        <end position="175"/>
    </location>
</feature>
<dbReference type="GO" id="GO:0005886">
    <property type="term" value="C:plasma membrane"/>
    <property type="evidence" value="ECO:0007669"/>
    <property type="project" value="UniProtKB-SubCell"/>
</dbReference>
<keyword evidence="9" id="KW-1185">Reference proteome</keyword>
<proteinExistence type="inferred from homology"/>
<dbReference type="Pfam" id="PF03773">
    <property type="entry name" value="ArsP_1"/>
    <property type="match status" value="1"/>
</dbReference>
<feature type="transmembrane region" description="Helical" evidence="7">
    <location>
        <begin position="50"/>
        <end position="74"/>
    </location>
</feature>
<evidence type="ECO:0000313" key="8">
    <source>
        <dbReference type="EMBL" id="MZR31136.1"/>
    </source>
</evidence>
<dbReference type="EMBL" id="WTUW01000002">
    <property type="protein sequence ID" value="MZR31136.1"/>
    <property type="molecule type" value="Genomic_DNA"/>
</dbReference>
<keyword evidence="4 7" id="KW-0812">Transmembrane</keyword>
<evidence type="ECO:0000256" key="3">
    <source>
        <dbReference type="ARBA" id="ARBA00022475"/>
    </source>
</evidence>
<dbReference type="InterPro" id="IPR005524">
    <property type="entry name" value="DUF318"/>
</dbReference>
<comment type="caution">
    <text evidence="8">The sequence shown here is derived from an EMBL/GenBank/DDBJ whole genome shotgun (WGS) entry which is preliminary data.</text>
</comment>
<evidence type="ECO:0000313" key="9">
    <source>
        <dbReference type="Proteomes" id="UP000476030"/>
    </source>
</evidence>
<evidence type="ECO:0000256" key="2">
    <source>
        <dbReference type="ARBA" id="ARBA00006386"/>
    </source>
</evidence>
<dbReference type="AlphaFoldDB" id="A0A6L8W7P4"/>
<feature type="transmembrane region" description="Helical" evidence="7">
    <location>
        <begin position="109"/>
        <end position="133"/>
    </location>
</feature>
<protein>
    <submittedName>
        <fullName evidence="8">Permease</fullName>
    </submittedName>
</protein>
<feature type="transmembrane region" description="Helical" evidence="7">
    <location>
        <begin position="325"/>
        <end position="346"/>
    </location>
</feature>
<feature type="transmembrane region" description="Helical" evidence="7">
    <location>
        <begin position="232"/>
        <end position="249"/>
    </location>
</feature>
<evidence type="ECO:0000256" key="6">
    <source>
        <dbReference type="ARBA" id="ARBA00023136"/>
    </source>
</evidence>
<dbReference type="PANTHER" id="PTHR34184">
    <property type="entry name" value="UPF0718 PROTEIN YCGR"/>
    <property type="match status" value="1"/>
</dbReference>
<evidence type="ECO:0000256" key="5">
    <source>
        <dbReference type="ARBA" id="ARBA00022989"/>
    </source>
</evidence>
<evidence type="ECO:0000256" key="1">
    <source>
        <dbReference type="ARBA" id="ARBA00004651"/>
    </source>
</evidence>
<feature type="transmembrane region" description="Helical" evidence="7">
    <location>
        <begin position="80"/>
        <end position="102"/>
    </location>
</feature>
<accession>A0A6L8W7P4</accession>
<keyword evidence="6 7" id="KW-0472">Membrane</keyword>
<comment type="subcellular location">
    <subcellularLocation>
        <location evidence="1">Cell membrane</location>
        <topology evidence="1">Multi-pass membrane protein</topology>
    </subcellularLocation>
</comment>
<sequence>MSINEALQNLSHSRSRLWALLTDRVILASLSIVLLLAIVDPANLPVSLAFLWDAVVSMAPFFAIAIGLAAYFSATGADNLIARAFSGSPMTAIAAASMVGALSPFCSCGVIPLVASLLTAGVPLAPVMAFWIASPIMDPEIFVLTSVGIGFEFAIGKTFIAVALGLFAGSAVYLLQQRGWAADPLKGELSGCRKKISLTGPVDVQWKFWQETDRSRQFASAAASNGWLIGRWLILAFLIESLMVTYIPTSFIEALVGQDNIFAIPLAVLIGIPSYLNGYAAIPLVSGLIDLGMSQGAAMAFMTAGAVSSIPAAIAVFGLVKKPVFALYLFLGVSGSIVTGIAWQVFSESF</sequence>